<accession>A0A6V8MSI6</accession>
<gene>
    <name evidence="1" type="ORF">GMPD_10350</name>
</gene>
<reference evidence="2" key="1">
    <citation type="submission" date="2020-06" db="EMBL/GenBank/DDBJ databases">
        <title>Draft genomic sequecing of Geomonas sp. Red736.</title>
        <authorList>
            <person name="Itoh H."/>
            <person name="Xu Z.X."/>
            <person name="Ushijima N."/>
            <person name="Masuda Y."/>
            <person name="Shiratori Y."/>
            <person name="Senoo K."/>
        </authorList>
    </citation>
    <scope>NUCLEOTIDE SEQUENCE [LARGE SCALE GENOMIC DNA]</scope>
    <source>
        <strain evidence="2">Red736</strain>
    </source>
</reference>
<evidence type="ECO:0000313" key="1">
    <source>
        <dbReference type="EMBL" id="GFO63116.1"/>
    </source>
</evidence>
<comment type="caution">
    <text evidence="1">The sequence shown here is derived from an EMBL/GenBank/DDBJ whole genome shotgun (WGS) entry which is preliminary data.</text>
</comment>
<sequence>MKMPATEVPTAIEKAMAKVCELCPVCLHARYHQKGLVYDFVTRIEEDVCPFCRAYERVHGKKAHERRT</sequence>
<dbReference type="Proteomes" id="UP000568888">
    <property type="component" value="Unassembled WGS sequence"/>
</dbReference>
<proteinExistence type="predicted"/>
<dbReference type="EMBL" id="BLXY01000001">
    <property type="protein sequence ID" value="GFO63116.1"/>
    <property type="molecule type" value="Genomic_DNA"/>
</dbReference>
<evidence type="ECO:0000313" key="2">
    <source>
        <dbReference type="Proteomes" id="UP000568888"/>
    </source>
</evidence>
<protein>
    <submittedName>
        <fullName evidence="1">Uncharacterized protein</fullName>
    </submittedName>
</protein>
<organism evidence="1 2">
    <name type="scientific">Geomonas paludis</name>
    <dbReference type="NCBI Taxonomy" id="2740185"/>
    <lineage>
        <taxon>Bacteria</taxon>
        <taxon>Pseudomonadati</taxon>
        <taxon>Thermodesulfobacteriota</taxon>
        <taxon>Desulfuromonadia</taxon>
        <taxon>Geobacterales</taxon>
        <taxon>Geobacteraceae</taxon>
        <taxon>Geomonas</taxon>
    </lineage>
</organism>
<name>A0A6V8MSI6_9BACT</name>
<dbReference type="AlphaFoldDB" id="A0A6V8MSI6"/>